<evidence type="ECO:0000313" key="4">
    <source>
        <dbReference type="Proteomes" id="UP000651050"/>
    </source>
</evidence>
<dbReference type="Proteomes" id="UP000651050">
    <property type="component" value="Unassembled WGS sequence"/>
</dbReference>
<dbReference type="AlphaFoldDB" id="A0A931H6U2"/>
<comment type="caution">
    <text evidence="3">The sequence shown here is derived from an EMBL/GenBank/DDBJ whole genome shotgun (WGS) entry which is preliminary data.</text>
</comment>
<dbReference type="Gene3D" id="2.30.110.10">
    <property type="entry name" value="Electron Transport, Fmn-binding Protein, Chain A"/>
    <property type="match status" value="1"/>
</dbReference>
<gene>
    <name evidence="3" type="ORF">I5803_16380</name>
</gene>
<dbReference type="InterPro" id="IPR038725">
    <property type="entry name" value="YdaG_split_barrel_FMN-bd"/>
</dbReference>
<name>A0A931H6U2_9BURK</name>
<reference evidence="3" key="1">
    <citation type="submission" date="2020-11" db="EMBL/GenBank/DDBJ databases">
        <title>Bacterial whole genome sequence for Caenimonas sp. DR4.4.</title>
        <authorList>
            <person name="Le V."/>
            <person name="Ko S.-R."/>
            <person name="Ahn C.-Y."/>
            <person name="Oh H.-M."/>
        </authorList>
    </citation>
    <scope>NUCLEOTIDE SEQUENCE</scope>
    <source>
        <strain evidence="3">DR4.4</strain>
    </source>
</reference>
<organism evidence="3 4">
    <name type="scientific">Caenimonas aquaedulcis</name>
    <dbReference type="NCBI Taxonomy" id="2793270"/>
    <lineage>
        <taxon>Bacteria</taxon>
        <taxon>Pseudomonadati</taxon>
        <taxon>Pseudomonadota</taxon>
        <taxon>Betaproteobacteria</taxon>
        <taxon>Burkholderiales</taxon>
        <taxon>Comamonadaceae</taxon>
        <taxon>Caenimonas</taxon>
    </lineage>
</organism>
<sequence length="175" mass="19503">MSKDKNPPTFQKSLWELIKDIKFGMLTHKHPNGMLHAHPLTTQNKSLDAGEPLYFFVSKASELGKRVQADGNVCVSYGDLKEDRWVSVSGHATVSEDMALKKKLFNAMTKAWFPGGVEDPDLELVAVEILHAEYWDIKESKTVQLVKMATAAVTGNRPEMGEHRESTSSETVTNT</sequence>
<proteinExistence type="predicted"/>
<dbReference type="Pfam" id="PF16242">
    <property type="entry name" value="Pyrid_ox_like"/>
    <property type="match status" value="1"/>
</dbReference>
<dbReference type="SUPFAM" id="SSF50475">
    <property type="entry name" value="FMN-binding split barrel"/>
    <property type="match status" value="1"/>
</dbReference>
<feature type="domain" description="General stress protein FMN-binding split barrel" evidence="2">
    <location>
        <begin position="12"/>
        <end position="159"/>
    </location>
</feature>
<keyword evidence="4" id="KW-1185">Reference proteome</keyword>
<feature type="region of interest" description="Disordered" evidence="1">
    <location>
        <begin position="155"/>
        <end position="175"/>
    </location>
</feature>
<dbReference type="RefSeq" id="WP_196987395.1">
    <property type="nucleotide sequence ID" value="NZ_JADWYS010000001.1"/>
</dbReference>
<evidence type="ECO:0000259" key="2">
    <source>
        <dbReference type="Pfam" id="PF16242"/>
    </source>
</evidence>
<evidence type="ECO:0000313" key="3">
    <source>
        <dbReference type="EMBL" id="MBG9389608.1"/>
    </source>
</evidence>
<protein>
    <submittedName>
        <fullName evidence="3">Pyridoxamine 5'-phosphate oxidase family protein</fullName>
    </submittedName>
</protein>
<dbReference type="InterPro" id="IPR012349">
    <property type="entry name" value="Split_barrel_FMN-bd"/>
</dbReference>
<dbReference type="PANTHER" id="PTHR34818:SF1">
    <property type="entry name" value="PROTEIN BLI-3"/>
    <property type="match status" value="1"/>
</dbReference>
<accession>A0A931H6U2</accession>
<evidence type="ECO:0000256" key="1">
    <source>
        <dbReference type="SAM" id="MobiDB-lite"/>
    </source>
</evidence>
<dbReference type="InterPro" id="IPR052917">
    <property type="entry name" value="Stress-Dev_Protein"/>
</dbReference>
<dbReference type="PANTHER" id="PTHR34818">
    <property type="entry name" value="PROTEIN BLI-3"/>
    <property type="match status" value="1"/>
</dbReference>
<dbReference type="EMBL" id="JADWYS010000001">
    <property type="protein sequence ID" value="MBG9389608.1"/>
    <property type="molecule type" value="Genomic_DNA"/>
</dbReference>